<keyword evidence="3" id="KW-0732">Signal</keyword>
<dbReference type="GO" id="GO:0055085">
    <property type="term" value="P:transmembrane transport"/>
    <property type="evidence" value="ECO:0007669"/>
    <property type="project" value="UniProtKB-ARBA"/>
</dbReference>
<dbReference type="Pfam" id="PF13407">
    <property type="entry name" value="Peripla_BP_4"/>
    <property type="match status" value="1"/>
</dbReference>
<feature type="domain" description="Periplasmic binding protein" evidence="4">
    <location>
        <begin position="29"/>
        <end position="285"/>
    </location>
</feature>
<dbReference type="Proteomes" id="UP001598201">
    <property type="component" value="Unassembled WGS sequence"/>
</dbReference>
<dbReference type="EMBL" id="JBHUCJ010000004">
    <property type="protein sequence ID" value="MFD3222515.1"/>
    <property type="molecule type" value="Genomic_DNA"/>
</dbReference>
<evidence type="ECO:0000313" key="8">
    <source>
        <dbReference type="Proteomes" id="UP001598201"/>
    </source>
</evidence>
<dbReference type="Gene3D" id="3.40.50.2300">
    <property type="match status" value="2"/>
</dbReference>
<dbReference type="EMBL" id="CP002505">
    <property type="protein sequence ID" value="ADW75086.1"/>
    <property type="molecule type" value="Genomic_DNA"/>
</dbReference>
<dbReference type="PANTHER" id="PTHR30036">
    <property type="entry name" value="D-XYLOSE-BINDING PERIPLASMIC PROTEIN"/>
    <property type="match status" value="1"/>
</dbReference>
<dbReference type="PANTHER" id="PTHR30036:SF7">
    <property type="entry name" value="ABC TRANSPORTER PERIPLASMIC-BINDING PROTEIN YPHF"/>
    <property type="match status" value="1"/>
</dbReference>
<reference evidence="5 7" key="2">
    <citation type="journal article" date="2012" name="J. Bacteriol.">
        <title>Complete Genome Sequence of Rahnella sp. Strain Y9602, a Gammaproteobacterium Isolate from Metal- and Radionuclide-Contaminated Soil.</title>
        <authorList>
            <person name="Martinez R.J."/>
            <person name="Bruce D."/>
            <person name="Detter C."/>
            <person name="Goodwin L.A."/>
            <person name="Han J."/>
            <person name="Han C.S."/>
            <person name="Held B."/>
            <person name="Land M.L."/>
            <person name="Mikhailova N."/>
            <person name="Nolan M."/>
            <person name="Pennacchio L."/>
            <person name="Pitluck S."/>
            <person name="Tapia R."/>
            <person name="Woyke T."/>
            <person name="Sobecky P.A."/>
        </authorList>
    </citation>
    <scope>NUCLEOTIDE SEQUENCE [LARGE SCALE GENOMIC DNA]</scope>
    <source>
        <strain evidence="5 7">Y9602</strain>
    </source>
</reference>
<evidence type="ECO:0000313" key="7">
    <source>
        <dbReference type="Proteomes" id="UP000007257"/>
    </source>
</evidence>
<comment type="subcellular location">
    <subcellularLocation>
        <location evidence="1">Periplasm</location>
    </subcellularLocation>
</comment>
<reference evidence="6 8" key="3">
    <citation type="submission" date="2024-09" db="EMBL/GenBank/DDBJ databases">
        <title>Genomes of Rahnella.</title>
        <authorList>
            <person name="Mnguni F.C."/>
            <person name="Shin G.Y."/>
            <person name="Coutinho T."/>
        </authorList>
    </citation>
    <scope>NUCLEOTIDE SEQUENCE [LARGE SCALE GENOMIC DNA]</scope>
    <source>
        <strain evidence="6 8">20WA0057</strain>
    </source>
</reference>
<dbReference type="KEGG" id="rah:Rahaq_3494"/>
<dbReference type="InterPro" id="IPR050555">
    <property type="entry name" value="Bact_Solute-Bind_Prot2"/>
</dbReference>
<dbReference type="GeneID" id="95420250"/>
<evidence type="ECO:0000256" key="1">
    <source>
        <dbReference type="ARBA" id="ARBA00004418"/>
    </source>
</evidence>
<sequence length="328" mass="35154" precursor="true">MIKKSVLACLFATAMLSLSAHAADKIRMGVVVKVGGNAWFNAMEAGIKSEAAKRGIDAWQVGPTSADPALQVRAIEDLIAQKVDVIGVVPNDARVLEPVLKRAHDAGIKVIVHESPDQKYADWDFEMVDATQHGINHMIALAQCMKEKGDYAVYVGSLTVPLHQKWADAAINYQKEHYPDMHLVGDKFGVGESLDDSIRTTNDLMSKDANLKGILAIGSQGPIGAGRAVLNRGKTDDICVFGPFSPGQGASLVKAGAIKGGFIWNPMVAGEVFVRIAEKLEKGEKITDGMTIEGMGKVKVDEATHTILGNETESLDKANLPKLVKMGL</sequence>
<dbReference type="InterPro" id="IPR025997">
    <property type="entry name" value="SBP_2_dom"/>
</dbReference>
<comment type="similarity">
    <text evidence="2">Belongs to the bacterial solute-binding protein 2 family.</text>
</comment>
<dbReference type="InterPro" id="IPR028082">
    <property type="entry name" value="Peripla_BP_I"/>
</dbReference>
<name>A0A0H3FDD7_RAHSY</name>
<dbReference type="GO" id="GO:0030288">
    <property type="term" value="C:outer membrane-bounded periplasmic space"/>
    <property type="evidence" value="ECO:0007669"/>
    <property type="project" value="TreeGrafter"/>
</dbReference>
<gene>
    <name evidence="5" type="ordered locus">Rahaq_3494</name>
    <name evidence="6" type="ORF">ACFPK4_03150</name>
</gene>
<evidence type="ECO:0000256" key="3">
    <source>
        <dbReference type="SAM" id="SignalP"/>
    </source>
</evidence>
<proteinExistence type="inferred from homology"/>
<dbReference type="AlphaFoldDB" id="A0A0H3FDD7"/>
<keyword evidence="8" id="KW-1185">Reference proteome</keyword>
<accession>A0A0H3FDD7</accession>
<feature type="chain" id="PRO_5002609022" evidence="3">
    <location>
        <begin position="23"/>
        <end position="328"/>
    </location>
</feature>
<feature type="signal peptide" evidence="3">
    <location>
        <begin position="1"/>
        <end position="22"/>
    </location>
</feature>
<protein>
    <submittedName>
        <fullName evidence="5">Carbohydrate ABC transporter periplasmic-binding protein</fullName>
    </submittedName>
    <submittedName>
        <fullName evidence="6">Substrate-binding domain-containing protein</fullName>
    </submittedName>
</protein>
<evidence type="ECO:0000313" key="5">
    <source>
        <dbReference type="EMBL" id="ADW75086.1"/>
    </source>
</evidence>
<evidence type="ECO:0000259" key="4">
    <source>
        <dbReference type="Pfam" id="PF13407"/>
    </source>
</evidence>
<dbReference type="Proteomes" id="UP000007257">
    <property type="component" value="Chromosome"/>
</dbReference>
<dbReference type="RefSeq" id="WP_013576778.1">
    <property type="nucleotide sequence ID" value="NC_015061.1"/>
</dbReference>
<dbReference type="HOGENOM" id="CLU_037628_3_0_6"/>
<organism evidence="5 7">
    <name type="scientific">Rahnella sp. (strain Y9602)</name>
    <dbReference type="NCBI Taxonomy" id="2703885"/>
    <lineage>
        <taxon>Bacteria</taxon>
        <taxon>Pseudomonadati</taxon>
        <taxon>Pseudomonadota</taxon>
        <taxon>Gammaproteobacteria</taxon>
        <taxon>Enterobacterales</taxon>
        <taxon>Yersiniaceae</taxon>
        <taxon>Rahnella</taxon>
    </lineage>
</organism>
<reference evidence="7" key="1">
    <citation type="submission" date="2011-01" db="EMBL/GenBank/DDBJ databases">
        <title>Complete sequence of chromosome of Rahnella sp. Y9602.</title>
        <authorList>
            <consortium name="US DOE Joint Genome Institute"/>
            <person name="Lucas S."/>
            <person name="Copeland A."/>
            <person name="Lapidus A."/>
            <person name="Cheng J.-F."/>
            <person name="Goodwin L."/>
            <person name="Pitluck S."/>
            <person name="Lu M."/>
            <person name="Detter J.C."/>
            <person name="Han C."/>
            <person name="Tapia R."/>
            <person name="Land M."/>
            <person name="Hauser L."/>
            <person name="Kyrpides N."/>
            <person name="Ivanova N."/>
            <person name="Ovchinnikova G."/>
            <person name="Pagani I."/>
            <person name="Sobecky P.A."/>
            <person name="Martinez R.J."/>
            <person name="Woyke T."/>
        </authorList>
    </citation>
    <scope>NUCLEOTIDE SEQUENCE [LARGE SCALE GENOMIC DNA]</scope>
    <source>
        <strain evidence="7">Y9602</strain>
    </source>
</reference>
<evidence type="ECO:0000313" key="6">
    <source>
        <dbReference type="EMBL" id="MFD3222515.1"/>
    </source>
</evidence>
<evidence type="ECO:0000256" key="2">
    <source>
        <dbReference type="ARBA" id="ARBA00007639"/>
    </source>
</evidence>
<dbReference type="SUPFAM" id="SSF53822">
    <property type="entry name" value="Periplasmic binding protein-like I"/>
    <property type="match status" value="1"/>
</dbReference>
<dbReference type="GO" id="GO:0030246">
    <property type="term" value="F:carbohydrate binding"/>
    <property type="evidence" value="ECO:0007669"/>
    <property type="project" value="TreeGrafter"/>
</dbReference>
<dbReference type="eggNOG" id="COG1879">
    <property type="taxonomic scope" value="Bacteria"/>
</dbReference>